<dbReference type="Gene3D" id="3.20.20.150">
    <property type="entry name" value="Divalent-metal-dependent TIM barrel enzymes"/>
    <property type="match status" value="1"/>
</dbReference>
<dbReference type="GO" id="GO:0005634">
    <property type="term" value="C:nucleus"/>
    <property type="evidence" value="ECO:0007669"/>
    <property type="project" value="TreeGrafter"/>
</dbReference>
<feature type="region of interest" description="Disordered" evidence="9">
    <location>
        <begin position="371"/>
        <end position="402"/>
    </location>
</feature>
<dbReference type="GO" id="GO:0008081">
    <property type="term" value="F:phosphoric diester hydrolase activity"/>
    <property type="evidence" value="ECO:0007669"/>
    <property type="project" value="TreeGrafter"/>
</dbReference>
<dbReference type="FunFam" id="3.20.20.150:FF:000001">
    <property type="entry name" value="Probable endonuclease 4"/>
    <property type="match status" value="1"/>
</dbReference>
<sequence length="517" mass="57175">MSDVSLSDEESKEVKVKISKKAKVSKVKRGKKSTKTAESVKEEAEVKLPKKKASKRKRANSEDEEELEDEIKPEKTPKKRKTKADKEAEAMPLAARTVGSKHFIGAHISSAGGVHNAVTNGLHIGANAFALFLKSQRKWVNPALSDDHETQFLSHCKSHSYDSSAHIIPHGSYLVNLAHPDKDRTKQAYDSFIDDLDRCRRLGIKLYNFHPGNSNGADSKEDAIAHLAKQLNLAHKDPNSGDVVTLLETMAAEGNTIGGTFEELAAIINLVESKERIGVCLDTCHIFAAGYDLRSPESFKKVMDNFEKVIGFKYLRALHVNDSKAPIDSHRDLHANIGTGFLGLRAFHNLMNEPRLVGLPMVLETPIDVEEPETNGQVIHTGEDVSDEEQTKGKSAKKSKASTKKIVEDKGIWAREIKLLESLVGMDTETEEFRKMEAELQNRGRLERERVQDQVDRKAAKDKEKAEKEKKKLMAKGKSAPEKGQSKLKFGNGKAEGASRKKGVEQGTPSGSSDLDD</sequence>
<keyword evidence="4" id="KW-0479">Metal-binding</keyword>
<keyword evidence="11" id="KW-0255">Endonuclease</keyword>
<dbReference type="InterPro" id="IPR013022">
    <property type="entry name" value="Xyl_isomerase-like_TIM-brl"/>
</dbReference>
<dbReference type="PROSITE" id="PS51432">
    <property type="entry name" value="AP_NUCLEASE_F2_4"/>
    <property type="match status" value="1"/>
</dbReference>
<feature type="compositionally biased region" description="Polar residues" evidence="9">
    <location>
        <begin position="507"/>
        <end position="517"/>
    </location>
</feature>
<gene>
    <name evidence="11" type="ORF">K402DRAFT_394744</name>
</gene>
<dbReference type="PANTHER" id="PTHR21445">
    <property type="entry name" value="ENDONUCLEASE IV ENDODEOXYRIBONUCLEASE IV"/>
    <property type="match status" value="1"/>
</dbReference>
<dbReference type="InterPro" id="IPR036237">
    <property type="entry name" value="Xyl_isomerase-like_sf"/>
</dbReference>
<dbReference type="InterPro" id="IPR018246">
    <property type="entry name" value="AP_endonuc_F2_Zn_BS"/>
</dbReference>
<feature type="region of interest" description="Disordered" evidence="9">
    <location>
        <begin position="445"/>
        <end position="517"/>
    </location>
</feature>
<dbReference type="GO" id="GO:0003906">
    <property type="term" value="F:DNA-(apurinic or apyrimidinic site) endonuclease activity"/>
    <property type="evidence" value="ECO:0007669"/>
    <property type="project" value="TreeGrafter"/>
</dbReference>
<dbReference type="Pfam" id="PF01261">
    <property type="entry name" value="AP_endonuc_2"/>
    <property type="match status" value="1"/>
</dbReference>
<name>A0A6G1GWU5_9PEZI</name>
<comment type="cofactor">
    <cofactor evidence="1">
        <name>Zn(2+)</name>
        <dbReference type="ChEBI" id="CHEBI:29105"/>
    </cofactor>
</comment>
<dbReference type="AlphaFoldDB" id="A0A6G1GWU5"/>
<dbReference type="CDD" id="cd00019">
    <property type="entry name" value="AP2Ec"/>
    <property type="match status" value="1"/>
</dbReference>
<feature type="compositionally biased region" description="Basic and acidic residues" evidence="9">
    <location>
        <begin position="38"/>
        <end position="48"/>
    </location>
</feature>
<evidence type="ECO:0000256" key="2">
    <source>
        <dbReference type="ARBA" id="ARBA00005340"/>
    </source>
</evidence>
<evidence type="ECO:0000256" key="8">
    <source>
        <dbReference type="ARBA" id="ARBA00023204"/>
    </source>
</evidence>
<keyword evidence="5" id="KW-0227">DNA damage</keyword>
<reference evidence="11" key="1">
    <citation type="journal article" date="2020" name="Stud. Mycol.">
        <title>101 Dothideomycetes genomes: a test case for predicting lifestyles and emergence of pathogens.</title>
        <authorList>
            <person name="Haridas S."/>
            <person name="Albert R."/>
            <person name="Binder M."/>
            <person name="Bloem J."/>
            <person name="Labutti K."/>
            <person name="Salamov A."/>
            <person name="Andreopoulos B."/>
            <person name="Baker S."/>
            <person name="Barry K."/>
            <person name="Bills G."/>
            <person name="Bluhm B."/>
            <person name="Cannon C."/>
            <person name="Castanera R."/>
            <person name="Culley D."/>
            <person name="Daum C."/>
            <person name="Ezra D."/>
            <person name="Gonzalez J."/>
            <person name="Henrissat B."/>
            <person name="Kuo A."/>
            <person name="Liang C."/>
            <person name="Lipzen A."/>
            <person name="Lutzoni F."/>
            <person name="Magnuson J."/>
            <person name="Mondo S."/>
            <person name="Nolan M."/>
            <person name="Ohm R."/>
            <person name="Pangilinan J."/>
            <person name="Park H.-J."/>
            <person name="Ramirez L."/>
            <person name="Alfaro M."/>
            <person name="Sun H."/>
            <person name="Tritt A."/>
            <person name="Yoshinaga Y."/>
            <person name="Zwiers L.-H."/>
            <person name="Turgeon B."/>
            <person name="Goodwin S."/>
            <person name="Spatafora J."/>
            <person name="Crous P."/>
            <person name="Grigoriev I."/>
        </authorList>
    </citation>
    <scope>NUCLEOTIDE SEQUENCE</scope>
    <source>
        <strain evidence="11">CBS 113979</strain>
    </source>
</reference>
<dbReference type="SUPFAM" id="SSF51658">
    <property type="entry name" value="Xylose isomerase-like"/>
    <property type="match status" value="1"/>
</dbReference>
<evidence type="ECO:0000256" key="9">
    <source>
        <dbReference type="SAM" id="MobiDB-lite"/>
    </source>
</evidence>
<keyword evidence="8" id="KW-0234">DNA repair</keyword>
<evidence type="ECO:0000259" key="10">
    <source>
        <dbReference type="Pfam" id="PF01261"/>
    </source>
</evidence>
<comment type="similarity">
    <text evidence="2">Belongs to the AP endonuclease 2 family.</text>
</comment>
<protein>
    <recommendedName>
        <fullName evidence="3">Apurinic-apyrimidinic endonuclease 1</fullName>
    </recommendedName>
</protein>
<evidence type="ECO:0000313" key="11">
    <source>
        <dbReference type="EMBL" id="KAF1985405.1"/>
    </source>
</evidence>
<keyword evidence="6" id="KW-0378">Hydrolase</keyword>
<evidence type="ECO:0000313" key="12">
    <source>
        <dbReference type="Proteomes" id="UP000800041"/>
    </source>
</evidence>
<accession>A0A6G1GWU5</accession>
<keyword evidence="7" id="KW-0862">Zinc</keyword>
<evidence type="ECO:0000256" key="1">
    <source>
        <dbReference type="ARBA" id="ARBA00001947"/>
    </source>
</evidence>
<dbReference type="OrthoDB" id="7663182at2759"/>
<feature type="compositionally biased region" description="Basic residues" evidence="9">
    <location>
        <begin position="17"/>
        <end position="34"/>
    </location>
</feature>
<keyword evidence="11" id="KW-0540">Nuclease</keyword>
<dbReference type="GO" id="GO:0003677">
    <property type="term" value="F:DNA binding"/>
    <property type="evidence" value="ECO:0007669"/>
    <property type="project" value="InterPro"/>
</dbReference>
<feature type="compositionally biased region" description="Acidic residues" evidence="9">
    <location>
        <begin position="1"/>
        <end position="11"/>
    </location>
</feature>
<feature type="compositionally biased region" description="Basic and acidic residues" evidence="9">
    <location>
        <begin position="445"/>
        <end position="472"/>
    </location>
</feature>
<evidence type="ECO:0000256" key="7">
    <source>
        <dbReference type="ARBA" id="ARBA00022833"/>
    </source>
</evidence>
<feature type="domain" description="Xylose isomerase-like TIM barrel" evidence="10">
    <location>
        <begin position="124"/>
        <end position="371"/>
    </location>
</feature>
<evidence type="ECO:0000256" key="5">
    <source>
        <dbReference type="ARBA" id="ARBA00022763"/>
    </source>
</evidence>
<dbReference type="SMART" id="SM00518">
    <property type="entry name" value="AP2Ec"/>
    <property type="match status" value="1"/>
</dbReference>
<evidence type="ECO:0000256" key="6">
    <source>
        <dbReference type="ARBA" id="ARBA00022801"/>
    </source>
</evidence>
<dbReference type="NCBIfam" id="TIGR00587">
    <property type="entry name" value="nfo"/>
    <property type="match status" value="1"/>
</dbReference>
<keyword evidence="12" id="KW-1185">Reference proteome</keyword>
<dbReference type="HAMAP" id="MF_00152">
    <property type="entry name" value="Nfo"/>
    <property type="match status" value="1"/>
</dbReference>
<organism evidence="11 12">
    <name type="scientific">Aulographum hederae CBS 113979</name>
    <dbReference type="NCBI Taxonomy" id="1176131"/>
    <lineage>
        <taxon>Eukaryota</taxon>
        <taxon>Fungi</taxon>
        <taxon>Dikarya</taxon>
        <taxon>Ascomycota</taxon>
        <taxon>Pezizomycotina</taxon>
        <taxon>Dothideomycetes</taxon>
        <taxon>Pleosporomycetidae</taxon>
        <taxon>Aulographales</taxon>
        <taxon>Aulographaceae</taxon>
    </lineage>
</organism>
<dbReference type="InterPro" id="IPR001719">
    <property type="entry name" value="AP_endonuc_2"/>
</dbReference>
<dbReference type="GO" id="GO:0006284">
    <property type="term" value="P:base-excision repair"/>
    <property type="evidence" value="ECO:0007669"/>
    <property type="project" value="TreeGrafter"/>
</dbReference>
<dbReference type="PANTHER" id="PTHR21445:SF0">
    <property type="entry name" value="APURINIC-APYRIMIDINIC ENDONUCLEASE"/>
    <property type="match status" value="1"/>
</dbReference>
<evidence type="ECO:0000256" key="3">
    <source>
        <dbReference type="ARBA" id="ARBA00021759"/>
    </source>
</evidence>
<feature type="compositionally biased region" description="Basic residues" evidence="9">
    <location>
        <begin position="49"/>
        <end position="58"/>
    </location>
</feature>
<dbReference type="GO" id="GO:0008270">
    <property type="term" value="F:zinc ion binding"/>
    <property type="evidence" value="ECO:0007669"/>
    <property type="project" value="InterPro"/>
</dbReference>
<evidence type="ECO:0000256" key="4">
    <source>
        <dbReference type="ARBA" id="ARBA00022723"/>
    </source>
</evidence>
<proteinExistence type="inferred from homology"/>
<feature type="region of interest" description="Disordered" evidence="9">
    <location>
        <begin position="1"/>
        <end position="88"/>
    </location>
</feature>
<dbReference type="GO" id="GO:0005739">
    <property type="term" value="C:mitochondrion"/>
    <property type="evidence" value="ECO:0007669"/>
    <property type="project" value="TreeGrafter"/>
</dbReference>
<dbReference type="Proteomes" id="UP000800041">
    <property type="component" value="Unassembled WGS sequence"/>
</dbReference>
<dbReference type="EMBL" id="ML977162">
    <property type="protein sequence ID" value="KAF1985405.1"/>
    <property type="molecule type" value="Genomic_DNA"/>
</dbReference>
<dbReference type="PROSITE" id="PS00730">
    <property type="entry name" value="AP_NUCLEASE_F2_2"/>
    <property type="match status" value="1"/>
</dbReference>